<comment type="caution">
    <text evidence="2">The sequence shown here is derived from an EMBL/GenBank/DDBJ whole genome shotgun (WGS) entry which is preliminary data.</text>
</comment>
<dbReference type="AlphaFoldDB" id="A0ABD0Z5Z9"/>
<reference evidence="2 3" key="1">
    <citation type="submission" date="2024-07" db="EMBL/GenBank/DDBJ databases">
        <title>Chromosome-level genome assembly of the water stick insect Ranatra chinensis (Heteroptera: Nepidae).</title>
        <authorList>
            <person name="Liu X."/>
        </authorList>
    </citation>
    <scope>NUCLEOTIDE SEQUENCE [LARGE SCALE GENOMIC DNA]</scope>
    <source>
        <strain evidence="2">Cailab_2021Rc</strain>
        <tissue evidence="2">Muscle</tissue>
    </source>
</reference>
<organism evidence="2 3">
    <name type="scientific">Ranatra chinensis</name>
    <dbReference type="NCBI Taxonomy" id="642074"/>
    <lineage>
        <taxon>Eukaryota</taxon>
        <taxon>Metazoa</taxon>
        <taxon>Ecdysozoa</taxon>
        <taxon>Arthropoda</taxon>
        <taxon>Hexapoda</taxon>
        <taxon>Insecta</taxon>
        <taxon>Pterygota</taxon>
        <taxon>Neoptera</taxon>
        <taxon>Paraneoptera</taxon>
        <taxon>Hemiptera</taxon>
        <taxon>Heteroptera</taxon>
        <taxon>Panheteroptera</taxon>
        <taxon>Nepomorpha</taxon>
        <taxon>Nepidae</taxon>
        <taxon>Ranatrinae</taxon>
        <taxon>Ranatra</taxon>
    </lineage>
</organism>
<feature type="region of interest" description="Disordered" evidence="1">
    <location>
        <begin position="182"/>
        <end position="219"/>
    </location>
</feature>
<dbReference type="EMBL" id="JBFDAA010000007">
    <property type="protein sequence ID" value="KAL1130814.1"/>
    <property type="molecule type" value="Genomic_DNA"/>
</dbReference>
<dbReference type="Proteomes" id="UP001558652">
    <property type="component" value="Unassembled WGS sequence"/>
</dbReference>
<protein>
    <submittedName>
        <fullName evidence="2">Uncharacterized protein</fullName>
    </submittedName>
</protein>
<evidence type="ECO:0000256" key="1">
    <source>
        <dbReference type="SAM" id="MobiDB-lite"/>
    </source>
</evidence>
<evidence type="ECO:0000313" key="2">
    <source>
        <dbReference type="EMBL" id="KAL1130814.1"/>
    </source>
</evidence>
<feature type="compositionally biased region" description="Basic and acidic residues" evidence="1">
    <location>
        <begin position="1"/>
        <end position="10"/>
    </location>
</feature>
<keyword evidence="3" id="KW-1185">Reference proteome</keyword>
<proteinExistence type="predicted"/>
<feature type="compositionally biased region" description="Pro residues" evidence="1">
    <location>
        <begin position="191"/>
        <end position="203"/>
    </location>
</feature>
<feature type="region of interest" description="Disordered" evidence="1">
    <location>
        <begin position="1"/>
        <end position="61"/>
    </location>
</feature>
<gene>
    <name evidence="2" type="ORF">AAG570_012055</name>
</gene>
<feature type="non-terminal residue" evidence="2">
    <location>
        <position position="1"/>
    </location>
</feature>
<feature type="compositionally biased region" description="Low complexity" evidence="1">
    <location>
        <begin position="11"/>
        <end position="22"/>
    </location>
</feature>
<sequence length="242" mass="27240">RLREESDGAGRESCASSGSSSETLKWHGSLSDVSGSSAGGGTHHHQHIAHSSRVPMPQRHHSESVLYLGADPWNTPHLHTNNQINAQMRRLFPVSTYEPTPPRDFLTMSLKHHLYHIFLNSRSPPKLSVAERVCEIERQQQRVSNPEVDKRSRITDHASLKAIQKKALLSFYERHHSAWKSEPQLTASGVPPQPPPRPQPPPSSRRSSSASDYAGSINREARTQPVSVFYKQYILWPQMDLV</sequence>
<evidence type="ECO:0000313" key="3">
    <source>
        <dbReference type="Proteomes" id="UP001558652"/>
    </source>
</evidence>
<accession>A0ABD0Z5Z9</accession>
<name>A0ABD0Z5Z9_9HEMI</name>